<gene>
    <name evidence="2" type="ORF">C4561_01840</name>
</gene>
<dbReference type="Pfam" id="PF18909">
    <property type="entry name" value="dGTP_diPhyd_N"/>
    <property type="match status" value="1"/>
</dbReference>
<dbReference type="Proteomes" id="UP000265540">
    <property type="component" value="Unassembled WGS sequence"/>
</dbReference>
<dbReference type="AlphaFoldDB" id="A0A3A4ZET1"/>
<organism evidence="2 3">
    <name type="scientific">candidate division WWE3 bacterium</name>
    <dbReference type="NCBI Taxonomy" id="2053526"/>
    <lineage>
        <taxon>Bacteria</taxon>
        <taxon>Katanobacteria</taxon>
    </lineage>
</organism>
<accession>A0A3A4ZET1</accession>
<dbReference type="EMBL" id="QZJF01000008">
    <property type="protein sequence ID" value="RJR27671.1"/>
    <property type="molecule type" value="Genomic_DNA"/>
</dbReference>
<evidence type="ECO:0000259" key="1">
    <source>
        <dbReference type="Pfam" id="PF18909"/>
    </source>
</evidence>
<feature type="domain" description="dATP/dGTP diphosphohydrolase N-terminal" evidence="1">
    <location>
        <begin position="4"/>
        <end position="107"/>
    </location>
</feature>
<dbReference type="InterPro" id="IPR044038">
    <property type="entry name" value="dATP/dGTP_diPOhydrolase_N"/>
</dbReference>
<evidence type="ECO:0000313" key="2">
    <source>
        <dbReference type="EMBL" id="RJR27671.1"/>
    </source>
</evidence>
<reference evidence="2 3" key="1">
    <citation type="journal article" date="2017" name="ISME J.">
        <title>Energy and carbon metabolisms in a deep terrestrial subsurface fluid microbial community.</title>
        <authorList>
            <person name="Momper L."/>
            <person name="Jungbluth S.P."/>
            <person name="Lee M.D."/>
            <person name="Amend J.P."/>
        </authorList>
    </citation>
    <scope>NUCLEOTIDE SEQUENCE [LARGE SCALE GENOMIC DNA]</scope>
    <source>
        <strain evidence="2">SURF_46</strain>
    </source>
</reference>
<name>A0A3A4ZET1_UNCKA</name>
<sequence>MSADATKESEGKLRFDLIPSFVLFEEVEVWTHGANKYTKLSGQEGSWNWEKGRPHSEYFAALCRHLFKYWAGEDIDPETGLNHLAQVRVNAAILRELQRVHPELDDRPKHRKWMGEITKSI</sequence>
<evidence type="ECO:0000313" key="3">
    <source>
        <dbReference type="Proteomes" id="UP000265540"/>
    </source>
</evidence>
<proteinExistence type="predicted"/>
<protein>
    <recommendedName>
        <fullName evidence="1">dATP/dGTP diphosphohydrolase N-terminal domain-containing protein</fullName>
    </recommendedName>
</protein>
<comment type="caution">
    <text evidence="2">The sequence shown here is derived from an EMBL/GenBank/DDBJ whole genome shotgun (WGS) entry which is preliminary data.</text>
</comment>